<dbReference type="AlphaFoldDB" id="A0A501W4T4"/>
<accession>A0A501W4T4</accession>
<comment type="caution">
    <text evidence="1">The sequence shown here is derived from an EMBL/GenBank/DDBJ whole genome shotgun (WGS) entry which is preliminary data.</text>
</comment>
<dbReference type="EMBL" id="VFRQ01000003">
    <property type="protein sequence ID" value="TPE44953.1"/>
    <property type="molecule type" value="Genomic_DNA"/>
</dbReference>
<name>A0A501W4T4_9BACT</name>
<dbReference type="RefSeq" id="WP_140620978.1">
    <property type="nucleotide sequence ID" value="NZ_VFRQ01000003.1"/>
</dbReference>
<gene>
    <name evidence="1" type="ORF">FJM65_08025</name>
</gene>
<protein>
    <submittedName>
        <fullName evidence="1">Uncharacterized protein</fullName>
    </submittedName>
</protein>
<proteinExistence type="predicted"/>
<dbReference type="Proteomes" id="UP000316727">
    <property type="component" value="Unassembled WGS sequence"/>
</dbReference>
<evidence type="ECO:0000313" key="1">
    <source>
        <dbReference type="EMBL" id="TPE44953.1"/>
    </source>
</evidence>
<sequence length="81" mass="9211">MEKTLNDDELGETLNALHTAILNYDKEITEKEEQAKSDELDLDAFSNLQQSILTRKEMRKAARSAFKKLNGCEEVVIHSSN</sequence>
<keyword evidence="2" id="KW-1185">Reference proteome</keyword>
<reference evidence="1 2" key="1">
    <citation type="submission" date="2019-06" db="EMBL/GenBank/DDBJ databases">
        <title>A novel bacterium of genus Pontibacter, isolated from marine sediment.</title>
        <authorList>
            <person name="Huang H."/>
            <person name="Mo K."/>
            <person name="Hu Y."/>
        </authorList>
    </citation>
    <scope>NUCLEOTIDE SEQUENCE [LARGE SCALE GENOMIC DNA]</scope>
    <source>
        <strain evidence="1 2">HB172049</strain>
    </source>
</reference>
<evidence type="ECO:0000313" key="2">
    <source>
        <dbReference type="Proteomes" id="UP000316727"/>
    </source>
</evidence>
<organism evidence="1 2">
    <name type="scientific">Pontibacter mangrovi</name>
    <dbReference type="NCBI Taxonomy" id="2589816"/>
    <lineage>
        <taxon>Bacteria</taxon>
        <taxon>Pseudomonadati</taxon>
        <taxon>Bacteroidota</taxon>
        <taxon>Cytophagia</taxon>
        <taxon>Cytophagales</taxon>
        <taxon>Hymenobacteraceae</taxon>
        <taxon>Pontibacter</taxon>
    </lineage>
</organism>